<protein>
    <submittedName>
        <fullName evidence="1">DUF1365 family protein</fullName>
    </submittedName>
</protein>
<dbReference type="PANTHER" id="PTHR33973:SF4">
    <property type="entry name" value="OS07G0153300 PROTEIN"/>
    <property type="match status" value="1"/>
</dbReference>
<comment type="caution">
    <text evidence="1">The sequence shown here is derived from an EMBL/GenBank/DDBJ whole genome shotgun (WGS) entry which is preliminary data.</text>
</comment>
<name>A0ABS4EG19_9HYPH</name>
<sequence length="292" mass="32602">MRVSSGSDMAKNGASPVAAAVLYAGRVMHQRMKPVGHRFSYDVFSLMIDLDRLDEADGLSRVFSVNRRNLLSFHETDHTSDSGGSLRSYVDALLVETGLPGRAARVLLVCYPRILGLVFNPLAVYYCYGDAGALTAMIYEVRNTFGERHTYVCPIELDDISNAGIRQQCDKLFHVSPFIPMAMRYQFRMLPPGEEIRWRILETDKDGPLLSATFSGVQVPLKTGKILRLVARIPHLTLKIVAGIHWEALKLWVKGVRTIARPQAPEAMSVWRDGRRTTHIFSDESQVGGPAE</sequence>
<gene>
    <name evidence="1" type="ORF">J2Z75_000368</name>
</gene>
<dbReference type="InterPro" id="IPR010775">
    <property type="entry name" value="DUF1365"/>
</dbReference>
<dbReference type="RefSeq" id="WP_209846890.1">
    <property type="nucleotide sequence ID" value="NZ_JAGGJV010000001.1"/>
</dbReference>
<dbReference type="EMBL" id="JAGGJV010000001">
    <property type="protein sequence ID" value="MBP1856888.1"/>
    <property type="molecule type" value="Genomic_DNA"/>
</dbReference>
<evidence type="ECO:0000313" key="2">
    <source>
        <dbReference type="Proteomes" id="UP000823786"/>
    </source>
</evidence>
<reference evidence="1 2" key="1">
    <citation type="submission" date="2021-03" db="EMBL/GenBank/DDBJ databases">
        <title>Genomic Encyclopedia of Type Strains, Phase IV (KMG-IV): sequencing the most valuable type-strain genomes for metagenomic binning, comparative biology and taxonomic classification.</title>
        <authorList>
            <person name="Goeker M."/>
        </authorList>
    </citation>
    <scope>NUCLEOTIDE SEQUENCE [LARGE SCALE GENOMIC DNA]</scope>
    <source>
        <strain evidence="1 2">DSM 26427</strain>
    </source>
</reference>
<dbReference type="PANTHER" id="PTHR33973">
    <property type="entry name" value="OS07G0153300 PROTEIN"/>
    <property type="match status" value="1"/>
</dbReference>
<evidence type="ECO:0000313" key="1">
    <source>
        <dbReference type="EMBL" id="MBP1856888.1"/>
    </source>
</evidence>
<accession>A0ABS4EG19</accession>
<dbReference type="Proteomes" id="UP000823786">
    <property type="component" value="Unassembled WGS sequence"/>
</dbReference>
<organism evidence="1 2">
    <name type="scientific">Rhizobium herbae</name>
    <dbReference type="NCBI Taxonomy" id="508661"/>
    <lineage>
        <taxon>Bacteria</taxon>
        <taxon>Pseudomonadati</taxon>
        <taxon>Pseudomonadota</taxon>
        <taxon>Alphaproteobacteria</taxon>
        <taxon>Hyphomicrobiales</taxon>
        <taxon>Rhizobiaceae</taxon>
        <taxon>Rhizobium/Agrobacterium group</taxon>
        <taxon>Rhizobium</taxon>
    </lineage>
</organism>
<proteinExistence type="predicted"/>
<dbReference type="Pfam" id="PF07103">
    <property type="entry name" value="DUF1365"/>
    <property type="match status" value="1"/>
</dbReference>
<keyword evidence="2" id="KW-1185">Reference proteome</keyword>